<protein>
    <submittedName>
        <fullName evidence="2">HDOD domain-containing protein</fullName>
    </submittedName>
</protein>
<name>A0A4U1BI23_9GAMM</name>
<evidence type="ECO:0000313" key="2">
    <source>
        <dbReference type="EMBL" id="TKB50953.1"/>
    </source>
</evidence>
<proteinExistence type="predicted"/>
<dbReference type="OrthoDB" id="6396328at2"/>
<reference evidence="2 3" key="1">
    <citation type="submission" date="2019-04" db="EMBL/GenBank/DDBJ databases">
        <authorList>
            <person name="Hwang J.C."/>
        </authorList>
    </citation>
    <scope>NUCLEOTIDE SEQUENCE [LARGE SCALE GENOMIC DNA]</scope>
    <source>
        <strain evidence="2 3">IMCC35002</strain>
    </source>
</reference>
<dbReference type="InterPro" id="IPR013976">
    <property type="entry name" value="HDOD"/>
</dbReference>
<comment type="caution">
    <text evidence="2">The sequence shown here is derived from an EMBL/GenBank/DDBJ whole genome shotgun (WGS) entry which is preliminary data.</text>
</comment>
<keyword evidence="3" id="KW-1185">Reference proteome</keyword>
<organism evidence="2 3">
    <name type="scientific">Ferrimonas aestuarii</name>
    <dbReference type="NCBI Taxonomy" id="2569539"/>
    <lineage>
        <taxon>Bacteria</taxon>
        <taxon>Pseudomonadati</taxon>
        <taxon>Pseudomonadota</taxon>
        <taxon>Gammaproteobacteria</taxon>
        <taxon>Alteromonadales</taxon>
        <taxon>Ferrimonadaceae</taxon>
        <taxon>Ferrimonas</taxon>
    </lineage>
</organism>
<evidence type="ECO:0000313" key="3">
    <source>
        <dbReference type="Proteomes" id="UP000305675"/>
    </source>
</evidence>
<gene>
    <name evidence="2" type="ORF">FCL42_18330</name>
</gene>
<feature type="domain" description="HDOD" evidence="1">
    <location>
        <begin position="117"/>
        <end position="203"/>
    </location>
</feature>
<dbReference type="EMBL" id="SWCJ01000019">
    <property type="protein sequence ID" value="TKB50953.1"/>
    <property type="molecule type" value="Genomic_DNA"/>
</dbReference>
<dbReference type="AlphaFoldDB" id="A0A4U1BI23"/>
<dbReference type="Pfam" id="PF08668">
    <property type="entry name" value="HDOD"/>
    <property type="match status" value="1"/>
</dbReference>
<accession>A0A4U1BI23</accession>
<dbReference type="Gene3D" id="1.10.3210.10">
    <property type="entry name" value="Hypothetical protein af1432"/>
    <property type="match status" value="1"/>
</dbReference>
<sequence>MERTCRDIVSNLISKPAALAELETRFWQYQSLAEPVFSAEPSLDEEIAFIWRHKLEVERAAEFKRIQKSQQRNEEFKKFRQFFGRAFEVELERHLLQPEQLQYDLGITAAQLDLLYALLSDKGDIRSLVTQLQANPEISRALMRHINSNRFKGRRGQELTSVQLAVTYIGYEKVRELLPGLIFEHWSWAPDHSQGIQQRKLWRWFRLFRRACINRLKQQGVDAHGARIYACVFALGPIIVHRQATGLFAQMRQQWMNQARVEESQDVYEGVRQLRMPCQPLAVHYEAHLEIAHRFLMGLEYKGPFLALFEQLQRPWFSNSGITKELPKAFAQVMYDTLVTRIKTDESELNPLLQFYQLNESSSG</sequence>
<dbReference type="Proteomes" id="UP000305675">
    <property type="component" value="Unassembled WGS sequence"/>
</dbReference>
<dbReference type="SUPFAM" id="SSF109604">
    <property type="entry name" value="HD-domain/PDEase-like"/>
    <property type="match status" value="1"/>
</dbReference>
<evidence type="ECO:0000259" key="1">
    <source>
        <dbReference type="Pfam" id="PF08668"/>
    </source>
</evidence>